<feature type="compositionally biased region" description="Basic and acidic residues" evidence="1">
    <location>
        <begin position="162"/>
        <end position="178"/>
    </location>
</feature>
<dbReference type="EMBL" id="AZBU02000006">
    <property type="protein sequence ID" value="TKR72090.1"/>
    <property type="molecule type" value="Genomic_DNA"/>
</dbReference>
<gene>
    <name evidence="2" type="ORF">L596_019603</name>
</gene>
<dbReference type="Proteomes" id="UP000298663">
    <property type="component" value="Unassembled WGS sequence"/>
</dbReference>
<evidence type="ECO:0000313" key="2">
    <source>
        <dbReference type="EMBL" id="TKR72090.1"/>
    </source>
</evidence>
<feature type="compositionally biased region" description="Basic and acidic residues" evidence="1">
    <location>
        <begin position="275"/>
        <end position="284"/>
    </location>
</feature>
<sequence>MTLSTNRIILRQMESMLAVANPLIGGVKDHERSWNAVKDEPTTPQSALRLAAVKHDVSAEIARWASFIREMENWREVMLNLRHISEEPVQNVLDRELCSMLAAQMGLPTSIDAILGVMEMERAALVVLRANISVHLTAVEEKMMTARADGNGPSSKLRKRHDLGEPEAKRRRRSPECHGPRIDSVPRCLLCPMNHEAQGCTTYKTVRARWRRLRATNKCKFCLYVHGAHELCESGTWKDCGGCGGDDHHEALCRTRENQEKAAGSIVGVSDENESSSKHDEGGI</sequence>
<proteinExistence type="predicted"/>
<organism evidence="2 3">
    <name type="scientific">Steinernema carpocapsae</name>
    <name type="common">Entomopathogenic nematode</name>
    <dbReference type="NCBI Taxonomy" id="34508"/>
    <lineage>
        <taxon>Eukaryota</taxon>
        <taxon>Metazoa</taxon>
        <taxon>Ecdysozoa</taxon>
        <taxon>Nematoda</taxon>
        <taxon>Chromadorea</taxon>
        <taxon>Rhabditida</taxon>
        <taxon>Tylenchina</taxon>
        <taxon>Panagrolaimomorpha</taxon>
        <taxon>Strongyloidoidea</taxon>
        <taxon>Steinernematidae</taxon>
        <taxon>Steinernema</taxon>
    </lineage>
</organism>
<feature type="region of interest" description="Disordered" evidence="1">
    <location>
        <begin position="260"/>
        <end position="284"/>
    </location>
</feature>
<evidence type="ECO:0000313" key="3">
    <source>
        <dbReference type="Proteomes" id="UP000298663"/>
    </source>
</evidence>
<comment type="caution">
    <text evidence="2">The sequence shown here is derived from an EMBL/GenBank/DDBJ whole genome shotgun (WGS) entry which is preliminary data.</text>
</comment>
<reference evidence="2 3" key="2">
    <citation type="journal article" date="2019" name="G3 (Bethesda)">
        <title>Hybrid Assembly of the Genome of the Entomopathogenic Nematode Steinernema carpocapsae Identifies the X-Chromosome.</title>
        <authorList>
            <person name="Serra L."/>
            <person name="Macchietto M."/>
            <person name="Macias-Munoz A."/>
            <person name="McGill C.J."/>
            <person name="Rodriguez I.M."/>
            <person name="Rodriguez B."/>
            <person name="Murad R."/>
            <person name="Mortazavi A."/>
        </authorList>
    </citation>
    <scope>NUCLEOTIDE SEQUENCE [LARGE SCALE GENOMIC DNA]</scope>
    <source>
        <strain evidence="2 3">ALL</strain>
    </source>
</reference>
<reference evidence="2 3" key="1">
    <citation type="journal article" date="2015" name="Genome Biol.">
        <title>Comparative genomics of Steinernema reveals deeply conserved gene regulatory networks.</title>
        <authorList>
            <person name="Dillman A.R."/>
            <person name="Macchietto M."/>
            <person name="Porter C.F."/>
            <person name="Rogers A."/>
            <person name="Williams B."/>
            <person name="Antoshechkin I."/>
            <person name="Lee M.M."/>
            <person name="Goodwin Z."/>
            <person name="Lu X."/>
            <person name="Lewis E.E."/>
            <person name="Goodrich-Blair H."/>
            <person name="Stock S.P."/>
            <person name="Adams B.J."/>
            <person name="Sternberg P.W."/>
            <person name="Mortazavi A."/>
        </authorList>
    </citation>
    <scope>NUCLEOTIDE SEQUENCE [LARGE SCALE GENOMIC DNA]</scope>
    <source>
        <strain evidence="2 3">ALL</strain>
    </source>
</reference>
<accession>A0A4U5MR07</accession>
<protein>
    <submittedName>
        <fullName evidence="2">Uncharacterized protein</fullName>
    </submittedName>
</protein>
<feature type="region of interest" description="Disordered" evidence="1">
    <location>
        <begin position="145"/>
        <end position="178"/>
    </location>
</feature>
<evidence type="ECO:0000256" key="1">
    <source>
        <dbReference type="SAM" id="MobiDB-lite"/>
    </source>
</evidence>
<keyword evidence="3" id="KW-1185">Reference proteome</keyword>
<name>A0A4U5MR07_STECR</name>
<dbReference type="AlphaFoldDB" id="A0A4U5MR07"/>